<evidence type="ECO:0000256" key="2">
    <source>
        <dbReference type="ARBA" id="ARBA00022723"/>
    </source>
</evidence>
<gene>
    <name evidence="6" type="ORF">OIN60_19395</name>
</gene>
<dbReference type="Pfam" id="PF17283">
    <property type="entry name" value="Zn_ribbon_SprT"/>
    <property type="match status" value="1"/>
</dbReference>
<evidence type="ECO:0000256" key="1">
    <source>
        <dbReference type="ARBA" id="ARBA00022490"/>
    </source>
</evidence>
<dbReference type="InterPro" id="IPR006640">
    <property type="entry name" value="SprT-like_domain"/>
</dbReference>
<feature type="active site" evidence="4">
    <location>
        <position position="68"/>
    </location>
</feature>
<dbReference type="RefSeq" id="WP_305756756.1">
    <property type="nucleotide sequence ID" value="NZ_JAPCKK010000031.1"/>
</dbReference>
<comment type="caution">
    <text evidence="6">The sequence shown here is derived from an EMBL/GenBank/DDBJ whole genome shotgun (WGS) entry which is preliminary data.</text>
</comment>
<evidence type="ECO:0000259" key="5">
    <source>
        <dbReference type="SMART" id="SM00731"/>
    </source>
</evidence>
<keyword evidence="2 4" id="KW-0479">Metal-binding</keyword>
<keyword evidence="7" id="KW-1185">Reference proteome</keyword>
<evidence type="ECO:0000256" key="3">
    <source>
        <dbReference type="ARBA" id="ARBA00022833"/>
    </source>
</evidence>
<protein>
    <recommendedName>
        <fullName evidence="4">Protein SprT-like</fullName>
    </recommendedName>
</protein>
<feature type="binding site" evidence="4">
    <location>
        <position position="71"/>
    </location>
    <ligand>
        <name>Zn(2+)</name>
        <dbReference type="ChEBI" id="CHEBI:29105"/>
    </ligand>
</feature>
<dbReference type="HAMAP" id="MF_00745">
    <property type="entry name" value="SprT_like"/>
    <property type="match status" value="1"/>
</dbReference>
<name>A0ABT9FVY4_9BACL</name>
<sequence>MSNEELQSWVERISVDYFGVPFRHRAVFNARLTATGGRYFLKSHDIEINPHQLTAYGHDEVESIIKHELCHYHLHLSGRGYKHRDEDFKRLLAQVGGSRHCRTLPGREKARKLPFRYKLLCRSCGQEYLRKRKMDPARYRCGKCSGQLQLLHLDAVTQS</sequence>
<keyword evidence="3 4" id="KW-0862">Zinc</keyword>
<organism evidence="6 7">
    <name type="scientific">Paenibacillus zeirhizosphaerae</name>
    <dbReference type="NCBI Taxonomy" id="2987519"/>
    <lineage>
        <taxon>Bacteria</taxon>
        <taxon>Bacillati</taxon>
        <taxon>Bacillota</taxon>
        <taxon>Bacilli</taxon>
        <taxon>Bacillales</taxon>
        <taxon>Paenibacillaceae</taxon>
        <taxon>Paenibacillus</taxon>
    </lineage>
</organism>
<feature type="domain" description="SprT-like" evidence="5">
    <location>
        <begin position="4"/>
        <end position="151"/>
    </location>
</feature>
<reference evidence="6 7" key="1">
    <citation type="submission" date="2022-10" db="EMBL/GenBank/DDBJ databases">
        <title>Paenibacillus description and whole genome data of maize root bacterial community.</title>
        <authorList>
            <person name="Marton D."/>
            <person name="Farkas M."/>
            <person name="Cserhati M."/>
        </authorList>
    </citation>
    <scope>NUCLEOTIDE SEQUENCE [LARGE SCALE GENOMIC DNA]</scope>
    <source>
        <strain evidence="6 7">P96</strain>
    </source>
</reference>
<dbReference type="Pfam" id="PF10263">
    <property type="entry name" value="SprT-like"/>
    <property type="match status" value="1"/>
</dbReference>
<dbReference type="InterPro" id="IPR023524">
    <property type="entry name" value="Uncharacterised_SprT-like"/>
</dbReference>
<dbReference type="NCBIfam" id="NF003339">
    <property type="entry name" value="PRK04351.1"/>
    <property type="match status" value="1"/>
</dbReference>
<accession>A0ABT9FVY4</accession>
<comment type="subcellular location">
    <subcellularLocation>
        <location evidence="4">Cytoplasm</location>
    </subcellularLocation>
</comment>
<proteinExistence type="inferred from homology"/>
<evidence type="ECO:0000313" key="6">
    <source>
        <dbReference type="EMBL" id="MDP4098893.1"/>
    </source>
</evidence>
<dbReference type="SMART" id="SM00731">
    <property type="entry name" value="SprT"/>
    <property type="match status" value="1"/>
</dbReference>
<dbReference type="InterPro" id="IPR035240">
    <property type="entry name" value="SprT_Zn_ribbon"/>
</dbReference>
<evidence type="ECO:0000313" key="7">
    <source>
        <dbReference type="Proteomes" id="UP001241848"/>
    </source>
</evidence>
<keyword evidence="1 4" id="KW-0963">Cytoplasm</keyword>
<comment type="cofactor">
    <cofactor evidence="4">
        <name>Zn(2+)</name>
        <dbReference type="ChEBI" id="CHEBI:29105"/>
    </cofactor>
    <text evidence="4">Binds 1 zinc ion.</text>
</comment>
<dbReference type="EMBL" id="JAPCKK010000031">
    <property type="protein sequence ID" value="MDP4098893.1"/>
    <property type="molecule type" value="Genomic_DNA"/>
</dbReference>
<dbReference type="Proteomes" id="UP001241848">
    <property type="component" value="Unassembled WGS sequence"/>
</dbReference>
<evidence type="ECO:0000256" key="4">
    <source>
        <dbReference type="HAMAP-Rule" id="MF_00745"/>
    </source>
</evidence>
<feature type="binding site" evidence="4">
    <location>
        <position position="67"/>
    </location>
    <ligand>
        <name>Zn(2+)</name>
        <dbReference type="ChEBI" id="CHEBI:29105"/>
    </ligand>
</feature>
<comment type="similarity">
    <text evidence="4">Belongs to the SprT family.</text>
</comment>